<dbReference type="GO" id="GO:0045037">
    <property type="term" value="P:protein import into chloroplast stroma"/>
    <property type="evidence" value="ECO:0007669"/>
    <property type="project" value="TreeGrafter"/>
</dbReference>
<dbReference type="PANTHER" id="PTHR34935">
    <property type="entry name" value="PROTEIN TIC110, CHLOROPLASTIC"/>
    <property type="match status" value="1"/>
</dbReference>
<dbReference type="PANTHER" id="PTHR34935:SF3">
    <property type="entry name" value="PROTEIN TIC110, CHLOROPLASTIC"/>
    <property type="match status" value="1"/>
</dbReference>
<dbReference type="EMBL" id="PQIB02000001">
    <property type="protein sequence ID" value="RLN42515.1"/>
    <property type="molecule type" value="Genomic_DNA"/>
</dbReference>
<proteinExistence type="predicted"/>
<dbReference type="GO" id="GO:0061927">
    <property type="term" value="C:TOC-TIC supercomplex I"/>
    <property type="evidence" value="ECO:0007669"/>
    <property type="project" value="TreeGrafter"/>
</dbReference>
<name>A0A3L6TSK9_PANMI</name>
<dbReference type="InterPro" id="IPR031610">
    <property type="entry name" value="TIC110"/>
</dbReference>
<gene>
    <name evidence="1" type="ORF">C2845_PM01G38670</name>
</gene>
<dbReference type="OrthoDB" id="1744672at2759"/>
<protein>
    <submittedName>
        <fullName evidence="1">Uncharacterized protein</fullName>
    </submittedName>
</protein>
<evidence type="ECO:0000313" key="2">
    <source>
        <dbReference type="Proteomes" id="UP000275267"/>
    </source>
</evidence>
<accession>A0A3L6TSK9</accession>
<comment type="caution">
    <text evidence="1">The sequence shown here is derived from an EMBL/GenBank/DDBJ whole genome shotgun (WGS) entry which is preliminary data.</text>
</comment>
<dbReference type="Proteomes" id="UP000275267">
    <property type="component" value="Unassembled WGS sequence"/>
</dbReference>
<evidence type="ECO:0000313" key="1">
    <source>
        <dbReference type="EMBL" id="RLN42515.1"/>
    </source>
</evidence>
<dbReference type="Pfam" id="PF16940">
    <property type="entry name" value="Tic110"/>
    <property type="match status" value="1"/>
</dbReference>
<keyword evidence="2" id="KW-1185">Reference proteome</keyword>
<dbReference type="AlphaFoldDB" id="A0A3L6TSK9"/>
<sequence length="298" mass="33482">MHLAPLNELRNIFGPGKREAGGIWSDVKSNIYRRTLAKAFNTELASVPSKAAFLQILCEKLQFDPELASKMHEEIYRQKLQQFVADGELSKEEVEALMAFQVRLCIPQETVDAAHTDICGQLFEKVVKEAIASVDGYDADRREAVKKAAQSLNLKKEAVMEIFSKASPRGRMKQLQMIWMALILMKKRTMKSLTEIGLDNEDGDGGKDCFMHEFILIEIFLCPKLPDKVVSLGTGLQASDPSRFQSHMQTMHAEERKVEIAKEKLEKATAVITTALVGSCLEFCRCLGLARGQYPVIW</sequence>
<reference evidence="2" key="1">
    <citation type="journal article" date="2019" name="Nat. Commun.">
        <title>The genome of broomcorn millet.</title>
        <authorList>
            <person name="Zou C."/>
            <person name="Miki D."/>
            <person name="Li D."/>
            <person name="Tang Q."/>
            <person name="Xiao L."/>
            <person name="Rajput S."/>
            <person name="Deng P."/>
            <person name="Jia W."/>
            <person name="Huang R."/>
            <person name="Zhang M."/>
            <person name="Sun Y."/>
            <person name="Hu J."/>
            <person name="Fu X."/>
            <person name="Schnable P.S."/>
            <person name="Li F."/>
            <person name="Zhang H."/>
            <person name="Feng B."/>
            <person name="Zhu X."/>
            <person name="Liu R."/>
            <person name="Schnable J.C."/>
            <person name="Zhu J.-K."/>
            <person name="Zhang H."/>
        </authorList>
    </citation>
    <scope>NUCLEOTIDE SEQUENCE [LARGE SCALE GENOMIC DNA]</scope>
</reference>
<organism evidence="1 2">
    <name type="scientific">Panicum miliaceum</name>
    <name type="common">Proso millet</name>
    <name type="synonym">Broomcorn millet</name>
    <dbReference type="NCBI Taxonomy" id="4540"/>
    <lineage>
        <taxon>Eukaryota</taxon>
        <taxon>Viridiplantae</taxon>
        <taxon>Streptophyta</taxon>
        <taxon>Embryophyta</taxon>
        <taxon>Tracheophyta</taxon>
        <taxon>Spermatophyta</taxon>
        <taxon>Magnoliopsida</taxon>
        <taxon>Liliopsida</taxon>
        <taxon>Poales</taxon>
        <taxon>Poaceae</taxon>
        <taxon>PACMAD clade</taxon>
        <taxon>Panicoideae</taxon>
        <taxon>Panicodae</taxon>
        <taxon>Paniceae</taxon>
        <taxon>Panicinae</taxon>
        <taxon>Panicum</taxon>
        <taxon>Panicum sect. Panicum</taxon>
    </lineage>
</organism>
<dbReference type="STRING" id="4540.A0A3L6TSK9"/>